<dbReference type="Pfam" id="PF13391">
    <property type="entry name" value="HNH_2"/>
    <property type="match status" value="1"/>
</dbReference>
<feature type="non-terminal residue" evidence="2">
    <location>
        <position position="1"/>
    </location>
</feature>
<sequence>PKQTDDLFLAPVLFHEMSSTLTLLLDYFPGGRSKRYSIVPPEYANDFVRFIENFQSVPDWKLLDVIESTERILGELGAIEEPPEGGGISTSGVKIGGSEDFEERIPVSIKRRRGQANFRNSLRGAYNDTCAITKCNSHHALEAAHISPYRNVSSNSITNGILLRADIHSLFDLNLIAIDEDAKIILSELIRKTPSGERSSYDYLHGQLAKLPAREEHYPDKVALRERLKQLRP</sequence>
<evidence type="ECO:0000313" key="2">
    <source>
        <dbReference type="EMBL" id="PQV63440.1"/>
    </source>
</evidence>
<evidence type="ECO:0000313" key="3">
    <source>
        <dbReference type="Proteomes" id="UP000237684"/>
    </source>
</evidence>
<feature type="domain" description="HNH nuclease" evidence="1">
    <location>
        <begin position="130"/>
        <end position="179"/>
    </location>
</feature>
<comment type="caution">
    <text evidence="2">The sequence shown here is derived from an EMBL/GenBank/DDBJ whole genome shotgun (WGS) entry which is preliminary data.</text>
</comment>
<proteinExistence type="predicted"/>
<dbReference type="InParanoid" id="A0A2S8SRL6"/>
<dbReference type="AlphaFoldDB" id="A0A2S8SRL6"/>
<dbReference type="EMBL" id="NIGF01000011">
    <property type="protein sequence ID" value="PQV63440.1"/>
    <property type="molecule type" value="Genomic_DNA"/>
</dbReference>
<dbReference type="InterPro" id="IPR003615">
    <property type="entry name" value="HNH_nuc"/>
</dbReference>
<name>A0A2S8SRL6_9BACT</name>
<protein>
    <submittedName>
        <fullName evidence="2">HNH endonuclease</fullName>
    </submittedName>
</protein>
<gene>
    <name evidence="2" type="ORF">B1R32_1111</name>
</gene>
<keyword evidence="2" id="KW-0540">Nuclease</keyword>
<dbReference type="RefSeq" id="WP_133165366.1">
    <property type="nucleotide sequence ID" value="NZ_NIGF01000011.1"/>
</dbReference>
<accession>A0A2S8SRL6</accession>
<organism evidence="2 3">
    <name type="scientific">Abditibacterium utsteinense</name>
    <dbReference type="NCBI Taxonomy" id="1960156"/>
    <lineage>
        <taxon>Bacteria</taxon>
        <taxon>Pseudomonadati</taxon>
        <taxon>Abditibacteriota</taxon>
        <taxon>Abditibacteriia</taxon>
        <taxon>Abditibacteriales</taxon>
        <taxon>Abditibacteriaceae</taxon>
        <taxon>Abditibacterium</taxon>
    </lineage>
</organism>
<keyword evidence="3" id="KW-1185">Reference proteome</keyword>
<evidence type="ECO:0000259" key="1">
    <source>
        <dbReference type="Pfam" id="PF13391"/>
    </source>
</evidence>
<keyword evidence="2" id="KW-0378">Hydrolase</keyword>
<keyword evidence="2" id="KW-0255">Endonuclease</keyword>
<dbReference type="Proteomes" id="UP000237684">
    <property type="component" value="Unassembled WGS sequence"/>
</dbReference>
<reference evidence="2 3" key="1">
    <citation type="journal article" date="2018" name="Syst. Appl. Microbiol.">
        <title>Abditibacterium utsteinense sp. nov., the first cultivated member of candidate phylum FBP, isolated from ice-free Antarctic soil samples.</title>
        <authorList>
            <person name="Tahon G."/>
            <person name="Tytgat B."/>
            <person name="Lebbe L."/>
            <person name="Carlier A."/>
            <person name="Willems A."/>
        </authorList>
    </citation>
    <scope>NUCLEOTIDE SEQUENCE [LARGE SCALE GENOMIC DNA]</scope>
    <source>
        <strain evidence="2 3">LMG 29911</strain>
    </source>
</reference>
<dbReference type="GO" id="GO:0004519">
    <property type="term" value="F:endonuclease activity"/>
    <property type="evidence" value="ECO:0007669"/>
    <property type="project" value="UniProtKB-KW"/>
</dbReference>